<proteinExistence type="predicted"/>
<sequence length="238" mass="27792">MQTFYLDIARHRDLPLKKLVILLKNLYKDTDFSEEQISQIQQSNEYQNHLFILSVFSQNCKLIFKILTKNKVLYKEFSQIQSQVKDFDESIIKQTQQALLELPQSQQQEYITLFEGIIKFDDGFLSISEKIGQSSNIFFNQDNEIDTSQIPNEMNQTVDGIRSKLSIINEQLNYDFICQNIIAVYPKQQCILEFHLQLKTGQSIILSANQISKHQELSKIVICLLGSQFFYTKNIDTK</sequence>
<dbReference type="Proteomes" id="UP000018208">
    <property type="component" value="Unassembled WGS sequence"/>
</dbReference>
<name>V6LJL9_9EUKA</name>
<dbReference type="VEuPathDB" id="GiardiaDB:SS50377_21129"/>
<dbReference type="AlphaFoldDB" id="V6LJL9"/>
<keyword evidence="3" id="KW-1185">Reference proteome</keyword>
<evidence type="ECO:0000313" key="3">
    <source>
        <dbReference type="Proteomes" id="UP000018208"/>
    </source>
</evidence>
<gene>
    <name evidence="1" type="ORF">SS50377_16211</name>
    <name evidence="2" type="ORF">SS50377_21129</name>
</gene>
<reference evidence="2" key="2">
    <citation type="submission" date="2020-12" db="EMBL/GenBank/DDBJ databases">
        <title>New Spironucleus salmonicida genome in near-complete chromosomes.</title>
        <authorList>
            <person name="Xu F."/>
            <person name="Kurt Z."/>
            <person name="Jimenez-Gonzalez A."/>
            <person name="Astvaldsson A."/>
            <person name="Andersson J.O."/>
            <person name="Svard S.G."/>
        </authorList>
    </citation>
    <scope>NUCLEOTIDE SEQUENCE</scope>
    <source>
        <strain evidence="2">ATCC 50377</strain>
    </source>
</reference>
<dbReference type="EMBL" id="AUWU02000001">
    <property type="protein sequence ID" value="KAH0577775.1"/>
    <property type="molecule type" value="Genomic_DNA"/>
</dbReference>
<accession>V6LJL9</accession>
<evidence type="ECO:0000313" key="2">
    <source>
        <dbReference type="EMBL" id="KAH0577775.1"/>
    </source>
</evidence>
<evidence type="ECO:0000313" key="1">
    <source>
        <dbReference type="EMBL" id="EST43911.1"/>
    </source>
</evidence>
<protein>
    <submittedName>
        <fullName evidence="1">Uncharacterized protein</fullName>
    </submittedName>
</protein>
<organism evidence="1">
    <name type="scientific">Spironucleus salmonicida</name>
    <dbReference type="NCBI Taxonomy" id="348837"/>
    <lineage>
        <taxon>Eukaryota</taxon>
        <taxon>Metamonada</taxon>
        <taxon>Diplomonadida</taxon>
        <taxon>Hexamitidae</taxon>
        <taxon>Hexamitinae</taxon>
        <taxon>Spironucleus</taxon>
    </lineage>
</organism>
<dbReference type="EMBL" id="KI546130">
    <property type="protein sequence ID" value="EST43911.1"/>
    <property type="molecule type" value="Genomic_DNA"/>
</dbReference>
<reference evidence="1 2" key="1">
    <citation type="journal article" date="2014" name="PLoS Genet.">
        <title>The Genome of Spironucleus salmonicida Highlights a Fish Pathogen Adapted to Fluctuating Environments.</title>
        <authorList>
            <person name="Xu F."/>
            <person name="Jerlstrom-Hultqvist J."/>
            <person name="Einarsson E."/>
            <person name="Astvaldsson A."/>
            <person name="Svard S.G."/>
            <person name="Andersson J.O."/>
        </authorList>
    </citation>
    <scope>NUCLEOTIDE SEQUENCE</scope>
    <source>
        <strain evidence="2">ATCC 50377</strain>
    </source>
</reference>